<reference evidence="1 2" key="1">
    <citation type="submission" date="2020-07" db="EMBL/GenBank/DDBJ databases">
        <title>Sequencing the genomes of 1000 actinobacteria strains.</title>
        <authorList>
            <person name="Klenk H.-P."/>
        </authorList>
    </citation>
    <scope>NUCLEOTIDE SEQUENCE [LARGE SCALE GENOMIC DNA]</scope>
    <source>
        <strain evidence="1 2">DSM 45975</strain>
    </source>
</reference>
<proteinExistence type="predicted"/>
<name>A0A839DYJ9_9PSEU</name>
<gene>
    <name evidence="1" type="ORF">FHX42_002637</name>
</gene>
<accession>A0A839DYJ9</accession>
<protein>
    <submittedName>
        <fullName evidence="1">CRISPR-associated protein Csx10</fullName>
    </submittedName>
</protein>
<comment type="caution">
    <text evidence="1">The sequence shown here is derived from an EMBL/GenBank/DDBJ whole genome shotgun (WGS) entry which is preliminary data.</text>
</comment>
<organism evidence="1 2">
    <name type="scientific">Halosaccharopolyspora lacisalsi</name>
    <dbReference type="NCBI Taxonomy" id="1000566"/>
    <lineage>
        <taxon>Bacteria</taxon>
        <taxon>Bacillati</taxon>
        <taxon>Actinomycetota</taxon>
        <taxon>Actinomycetes</taxon>
        <taxon>Pseudonocardiales</taxon>
        <taxon>Pseudonocardiaceae</taxon>
        <taxon>Halosaccharopolyspora</taxon>
    </lineage>
</organism>
<evidence type="ECO:0000313" key="2">
    <source>
        <dbReference type="Proteomes" id="UP000569329"/>
    </source>
</evidence>
<dbReference type="Pfam" id="PF09700">
    <property type="entry name" value="Cas_Cmr3"/>
    <property type="match status" value="1"/>
</dbReference>
<dbReference type="Proteomes" id="UP000569329">
    <property type="component" value="Unassembled WGS sequence"/>
</dbReference>
<keyword evidence="2" id="KW-1185">Reference proteome</keyword>
<dbReference type="RefSeq" id="WP_182544490.1">
    <property type="nucleotide sequence ID" value="NZ_JACGWZ010000003.1"/>
</dbReference>
<dbReference type="InterPro" id="IPR019117">
    <property type="entry name" value="CRISPR-assoc_protein_Cmr3"/>
</dbReference>
<dbReference type="Gene3D" id="2.60.40.4350">
    <property type="match status" value="1"/>
</dbReference>
<dbReference type="EMBL" id="JACGWZ010000003">
    <property type="protein sequence ID" value="MBA8825286.1"/>
    <property type="molecule type" value="Genomic_DNA"/>
</dbReference>
<dbReference type="AlphaFoldDB" id="A0A839DYJ9"/>
<evidence type="ECO:0000313" key="1">
    <source>
        <dbReference type="EMBL" id="MBA8825286.1"/>
    </source>
</evidence>
<sequence>MTEAIRVTVTLDEPMAARQARAHFHQDTHDHVPGTVFRGALAAAWIRHHGPPSTDDTEFAEIFEGEGSFGPLHSAASLPVPISVKTHKYEPSKDCKQLWWDRATDGNADICDCCGEKLESSKGVTNGAVARDSRTRASLDTSGVAEDGKLFNQSTLPARTRLHGWVYGPAVRALHLDGEPIDALLLGGGRSVRGRATVDLDTDTEPDPVEQDGTVIVLRLAGPGIFVDGLGMPSECPDTTELAEVLGVDHVDIEDKWTRWEEVGGWHAASGLPKPTERVIAAGSTYRLRCSETASEAARRTLMARGVGLRRREGFGALYRMPEPPRGLPDWKGTVAPLRGHKKFPILIRALRKRTQQVRQGRQDDSIFRQELDPARNSAKIIAALEGLLSVTDADRYNQILDYLEYDQ</sequence>